<dbReference type="GO" id="GO:0004534">
    <property type="term" value="F:5'-3' RNA exonuclease activity"/>
    <property type="evidence" value="ECO:0007669"/>
    <property type="project" value="TreeGrafter"/>
</dbReference>
<dbReference type="Gene3D" id="3.20.20.140">
    <property type="entry name" value="Metal-dependent hydrolases"/>
    <property type="match status" value="1"/>
</dbReference>
<gene>
    <name evidence="2" type="ORF">IAB89_04585</name>
</gene>
<name>A0A9D1AM22_9FIRM</name>
<dbReference type="CDD" id="cd07432">
    <property type="entry name" value="PHP_HisPPase"/>
    <property type="match status" value="1"/>
</dbReference>
<proteinExistence type="predicted"/>
<dbReference type="Pfam" id="PF02811">
    <property type="entry name" value="PHP"/>
    <property type="match status" value="1"/>
</dbReference>
<comment type="caution">
    <text evidence="2">The sequence shown here is derived from an EMBL/GenBank/DDBJ whole genome shotgun (WGS) entry which is preliminary data.</text>
</comment>
<evidence type="ECO:0000259" key="1">
    <source>
        <dbReference type="SMART" id="SM00481"/>
    </source>
</evidence>
<reference evidence="2" key="1">
    <citation type="submission" date="2020-10" db="EMBL/GenBank/DDBJ databases">
        <authorList>
            <person name="Gilroy R."/>
        </authorList>
    </citation>
    <scope>NUCLEOTIDE SEQUENCE</scope>
    <source>
        <strain evidence="2">ChiSxjej1B13-7958</strain>
    </source>
</reference>
<dbReference type="Proteomes" id="UP000824242">
    <property type="component" value="Unassembled WGS sequence"/>
</dbReference>
<dbReference type="PANTHER" id="PTHR42924:SF3">
    <property type="entry name" value="POLYMERASE_HISTIDINOL PHOSPHATASE N-TERMINAL DOMAIN-CONTAINING PROTEIN"/>
    <property type="match status" value="1"/>
</dbReference>
<dbReference type="SUPFAM" id="SSF89550">
    <property type="entry name" value="PHP domain-like"/>
    <property type="match status" value="1"/>
</dbReference>
<dbReference type="AlphaFoldDB" id="A0A9D1AM22"/>
<dbReference type="InterPro" id="IPR003141">
    <property type="entry name" value="Pol/His_phosphatase_N"/>
</dbReference>
<organism evidence="2 3">
    <name type="scientific">Candidatus Caccousia avicola</name>
    <dbReference type="NCBI Taxonomy" id="2840721"/>
    <lineage>
        <taxon>Bacteria</taxon>
        <taxon>Bacillati</taxon>
        <taxon>Bacillota</taxon>
        <taxon>Clostridia</taxon>
        <taxon>Eubacteriales</taxon>
        <taxon>Oscillospiraceae</taxon>
        <taxon>Oscillospiraceae incertae sedis</taxon>
        <taxon>Candidatus Caccousia</taxon>
    </lineage>
</organism>
<reference evidence="2" key="2">
    <citation type="journal article" date="2021" name="PeerJ">
        <title>Extensive microbial diversity within the chicken gut microbiome revealed by metagenomics and culture.</title>
        <authorList>
            <person name="Gilroy R."/>
            <person name="Ravi A."/>
            <person name="Getino M."/>
            <person name="Pursley I."/>
            <person name="Horton D.L."/>
            <person name="Alikhan N.F."/>
            <person name="Baker D."/>
            <person name="Gharbi K."/>
            <person name="Hall N."/>
            <person name="Watson M."/>
            <person name="Adriaenssens E.M."/>
            <person name="Foster-Nyarko E."/>
            <person name="Jarju S."/>
            <person name="Secka A."/>
            <person name="Antonio M."/>
            <person name="Oren A."/>
            <person name="Chaudhuri R.R."/>
            <person name="La Ragione R."/>
            <person name="Hildebrand F."/>
            <person name="Pallen M.J."/>
        </authorList>
    </citation>
    <scope>NUCLEOTIDE SEQUENCE</scope>
    <source>
        <strain evidence="2">ChiSxjej1B13-7958</strain>
    </source>
</reference>
<accession>A0A9D1AM22</accession>
<dbReference type="GO" id="GO:0035312">
    <property type="term" value="F:5'-3' DNA exonuclease activity"/>
    <property type="evidence" value="ECO:0007669"/>
    <property type="project" value="TreeGrafter"/>
</dbReference>
<sequence>MKVFYDLHLHSCLSPCGSDDMTPNNLVNMAALLGYQLIAVTDHNACGNAGAAMEAGRAAGLVVVPGMELCTAEEAHVVCLFPTLEAAEAFEAFVKENSPPLRNRPDIFGRQFLLDSRDEVVGEEDRMLIAASLVTAEEAAKKARALGGTAFPAHVDCDSYSLIASLGAIPPEPDFRTAEISPQGDPRALLRTNPELAGKLLLMDSDAHYLENMPDPAAWLDLPENTPQALVAVLNGELSVRWYHPGWGEAACGGAD</sequence>
<dbReference type="SMART" id="SM00481">
    <property type="entry name" value="POLIIIAc"/>
    <property type="match status" value="1"/>
</dbReference>
<dbReference type="InterPro" id="IPR052018">
    <property type="entry name" value="PHP_domain"/>
</dbReference>
<dbReference type="PANTHER" id="PTHR42924">
    <property type="entry name" value="EXONUCLEASE"/>
    <property type="match status" value="1"/>
</dbReference>
<dbReference type="InterPro" id="IPR004013">
    <property type="entry name" value="PHP_dom"/>
</dbReference>
<evidence type="ECO:0000313" key="3">
    <source>
        <dbReference type="Proteomes" id="UP000824242"/>
    </source>
</evidence>
<feature type="domain" description="Polymerase/histidinol phosphatase N-terminal" evidence="1">
    <location>
        <begin position="5"/>
        <end position="73"/>
    </location>
</feature>
<protein>
    <submittedName>
        <fullName evidence="2">PHP domain-containing protein</fullName>
    </submittedName>
</protein>
<dbReference type="InterPro" id="IPR016195">
    <property type="entry name" value="Pol/histidinol_Pase-like"/>
</dbReference>
<dbReference type="EMBL" id="DVGZ01000042">
    <property type="protein sequence ID" value="HIR46924.1"/>
    <property type="molecule type" value="Genomic_DNA"/>
</dbReference>
<evidence type="ECO:0000313" key="2">
    <source>
        <dbReference type="EMBL" id="HIR46924.1"/>
    </source>
</evidence>